<organism evidence="9 10">
    <name type="scientific">Mesotoga prima MesG1.Ag.4.2</name>
    <dbReference type="NCBI Taxonomy" id="660470"/>
    <lineage>
        <taxon>Bacteria</taxon>
        <taxon>Thermotogati</taxon>
        <taxon>Thermotogota</taxon>
        <taxon>Thermotogae</taxon>
        <taxon>Kosmotogales</taxon>
        <taxon>Kosmotogaceae</taxon>
        <taxon>Mesotoga</taxon>
    </lineage>
</organism>
<reference evidence="9 10" key="1">
    <citation type="journal article" date="2012" name="Genome Biol. Evol.">
        <title>Genome Sequence of the Mesophilic Thermotogales Bacterium Mesotoga prima MesG1.Ag.4.2 Reveals the Largest Thermotogales Genome To Date.</title>
        <authorList>
            <person name="Zhaxybayeva O."/>
            <person name="Swithers K.S."/>
            <person name="Foght J."/>
            <person name="Green A.G."/>
            <person name="Bruce D."/>
            <person name="Detter C."/>
            <person name="Han S."/>
            <person name="Teshima H."/>
            <person name="Han J."/>
            <person name="Woyke T."/>
            <person name="Pitluck S."/>
            <person name="Nolan M."/>
            <person name="Ivanova N."/>
            <person name="Pati A."/>
            <person name="Land M.L."/>
            <person name="Dlutek M."/>
            <person name="Doolittle W.F."/>
            <person name="Noll K.M."/>
            <person name="Nesbo C.L."/>
        </authorList>
    </citation>
    <scope>NUCLEOTIDE SEQUENCE [LARGE SCALE GENOMIC DNA]</scope>
    <source>
        <strain evidence="10">mesG1.Ag.4.2</strain>
    </source>
</reference>
<evidence type="ECO:0000256" key="7">
    <source>
        <dbReference type="ARBA" id="ARBA00023211"/>
    </source>
</evidence>
<keyword evidence="7 8" id="KW-0464">Manganese</keyword>
<dbReference type="InterPro" id="IPR022929">
    <property type="entry name" value="Put_MntP"/>
</dbReference>
<protein>
    <recommendedName>
        <fullName evidence="8">Putative manganese efflux pump MntP</fullName>
    </recommendedName>
</protein>
<keyword evidence="4 8" id="KW-1133">Transmembrane helix</keyword>
<dbReference type="AlphaFoldDB" id="I2F8R4"/>
<evidence type="ECO:0000256" key="4">
    <source>
        <dbReference type="ARBA" id="ARBA00022989"/>
    </source>
</evidence>
<feature type="transmembrane region" description="Helical" evidence="8">
    <location>
        <begin position="40"/>
        <end position="58"/>
    </location>
</feature>
<evidence type="ECO:0000256" key="5">
    <source>
        <dbReference type="ARBA" id="ARBA00023065"/>
    </source>
</evidence>
<accession>I2F8R4</accession>
<evidence type="ECO:0000256" key="2">
    <source>
        <dbReference type="ARBA" id="ARBA00022475"/>
    </source>
</evidence>
<evidence type="ECO:0000256" key="8">
    <source>
        <dbReference type="HAMAP-Rule" id="MF_01521"/>
    </source>
</evidence>
<name>I2F8R4_9BACT</name>
<dbReference type="GO" id="GO:0005384">
    <property type="term" value="F:manganese ion transmembrane transporter activity"/>
    <property type="evidence" value="ECO:0007669"/>
    <property type="project" value="UniProtKB-UniRule"/>
</dbReference>
<keyword evidence="5 8" id="KW-0406">Ion transport</keyword>
<dbReference type="eggNOG" id="COG1971">
    <property type="taxonomic scope" value="Bacteria"/>
</dbReference>
<keyword evidence="10" id="KW-1185">Reference proteome</keyword>
<keyword evidence="2 8" id="KW-1003">Cell membrane</keyword>
<evidence type="ECO:0000256" key="6">
    <source>
        <dbReference type="ARBA" id="ARBA00023136"/>
    </source>
</evidence>
<comment type="similarity">
    <text evidence="8">Belongs to the MntP (TC 9.B.29) family.</text>
</comment>
<dbReference type="KEGG" id="mpg:Theba_2719"/>
<evidence type="ECO:0000256" key="1">
    <source>
        <dbReference type="ARBA" id="ARBA00022448"/>
    </source>
</evidence>
<dbReference type="HOGENOM" id="CLU_096410_3_0_0"/>
<keyword evidence="6 8" id="KW-0472">Membrane</keyword>
<dbReference type="InterPro" id="IPR003810">
    <property type="entry name" value="Mntp/YtaF"/>
</dbReference>
<dbReference type="Pfam" id="PF02659">
    <property type="entry name" value="Mntp"/>
    <property type="match status" value="1"/>
</dbReference>
<gene>
    <name evidence="8" type="primary">mntP</name>
    <name evidence="9" type="ORF">Theba_2719</name>
</gene>
<comment type="subcellular location">
    <subcellularLocation>
        <location evidence="8">Cell membrane</location>
        <topology evidence="8">Multi-pass membrane protein</topology>
    </subcellularLocation>
</comment>
<dbReference type="GeneID" id="87108416"/>
<dbReference type="HAMAP" id="MF_01521">
    <property type="entry name" value="MntP_pump"/>
    <property type="match status" value="1"/>
</dbReference>
<dbReference type="EMBL" id="CP003532">
    <property type="protein sequence ID" value="AFK08317.1"/>
    <property type="molecule type" value="Genomic_DNA"/>
</dbReference>
<comment type="function">
    <text evidence="8">Probably functions as a manganese efflux pump.</text>
</comment>
<evidence type="ECO:0000313" key="10">
    <source>
        <dbReference type="Proteomes" id="UP000002881"/>
    </source>
</evidence>
<dbReference type="PANTHER" id="PTHR35529">
    <property type="entry name" value="MANGANESE EFFLUX PUMP MNTP-RELATED"/>
    <property type="match status" value="1"/>
</dbReference>
<evidence type="ECO:0000313" key="9">
    <source>
        <dbReference type="EMBL" id="AFK08317.1"/>
    </source>
</evidence>
<evidence type="ECO:0000256" key="3">
    <source>
        <dbReference type="ARBA" id="ARBA00022692"/>
    </source>
</evidence>
<feature type="transmembrane region" description="Helical" evidence="8">
    <location>
        <begin position="65"/>
        <end position="83"/>
    </location>
</feature>
<keyword evidence="1 8" id="KW-0813">Transport</keyword>
<dbReference type="Proteomes" id="UP000002881">
    <property type="component" value="Chromosome"/>
</dbReference>
<dbReference type="RefSeq" id="WP_014732010.1">
    <property type="nucleotide sequence ID" value="NC_017934.1"/>
</dbReference>
<dbReference type="GO" id="GO:0005886">
    <property type="term" value="C:plasma membrane"/>
    <property type="evidence" value="ECO:0007669"/>
    <property type="project" value="UniProtKB-SubCell"/>
</dbReference>
<keyword evidence="3 8" id="KW-0812">Transmembrane</keyword>
<proteinExistence type="inferred from homology"/>
<comment type="caution">
    <text evidence="8">Lacks conserved residue(s) required for the propagation of feature annotation.</text>
</comment>
<sequence length="182" mass="19451" precursor="true">MENLLVATGLALDAFAVSICTGISLPGVTGRHVFRVSFHFGFFQFGMPLIGFLLAAGFRDFIVDFDHWIAFILLAIIGGRMLYESFENQGEEICKDQTKGLTLISLSVATSIDALAVGSAYEFVEKPVIETAKMTGVITASLSAIGVSGGQRISQKMGRAMEAVGGTVLIAIGTKILLEHLF</sequence>
<dbReference type="PANTHER" id="PTHR35529:SF1">
    <property type="entry name" value="MANGANESE EFFLUX PUMP MNTP-RELATED"/>
    <property type="match status" value="1"/>
</dbReference>